<evidence type="ECO:0000256" key="7">
    <source>
        <dbReference type="ARBA" id="ARBA00022741"/>
    </source>
</evidence>
<dbReference type="EMBL" id="FMZA01000026">
    <property type="protein sequence ID" value="SDD00140.1"/>
    <property type="molecule type" value="Genomic_DNA"/>
</dbReference>
<evidence type="ECO:0000313" key="12">
    <source>
        <dbReference type="EMBL" id="SDD00140.1"/>
    </source>
</evidence>
<keyword evidence="5" id="KW-0819">tRNA processing</keyword>
<name>A0A1G6R659_9BACL</name>
<dbReference type="Gene3D" id="3.40.50.300">
    <property type="entry name" value="P-loop containing nucleotide triphosphate hydrolases"/>
    <property type="match status" value="1"/>
</dbReference>
<keyword evidence="9" id="KW-0460">Magnesium</keyword>
<dbReference type="AlphaFoldDB" id="A0A1G6R659"/>
<sequence>MKEKACIFQTRDPEETQKLAQKLARCLHPGDVITLEGDLGAGKTTFAQGLAAGLGIEEPVDSPTFTLIKEYPQGALPLYHMDAYRLDFPAEELGWDEYFYGEGITLVEWPSRIQPMLPRDRIQIEIQLETDSRRRIEIQPPEGETDRICGGVKDRETAHD</sequence>
<feature type="compositionally biased region" description="Basic and acidic residues" evidence="11">
    <location>
        <begin position="144"/>
        <end position="160"/>
    </location>
</feature>
<evidence type="ECO:0000313" key="13">
    <source>
        <dbReference type="Proteomes" id="UP000199387"/>
    </source>
</evidence>
<dbReference type="NCBIfam" id="TIGR00150">
    <property type="entry name" value="T6A_YjeE"/>
    <property type="match status" value="1"/>
</dbReference>
<dbReference type="Pfam" id="PF02367">
    <property type="entry name" value="TsaE"/>
    <property type="match status" value="1"/>
</dbReference>
<dbReference type="InterPro" id="IPR027417">
    <property type="entry name" value="P-loop_NTPase"/>
</dbReference>
<evidence type="ECO:0000256" key="9">
    <source>
        <dbReference type="ARBA" id="ARBA00022842"/>
    </source>
</evidence>
<evidence type="ECO:0000256" key="8">
    <source>
        <dbReference type="ARBA" id="ARBA00022840"/>
    </source>
</evidence>
<comment type="similarity">
    <text evidence="2">Belongs to the TsaE family.</text>
</comment>
<dbReference type="PANTHER" id="PTHR33540">
    <property type="entry name" value="TRNA THREONYLCARBAMOYLADENOSINE BIOSYNTHESIS PROTEIN TSAE"/>
    <property type="match status" value="1"/>
</dbReference>
<accession>A0A1G6R659</accession>
<feature type="region of interest" description="Disordered" evidence="11">
    <location>
        <begin position="140"/>
        <end position="160"/>
    </location>
</feature>
<dbReference type="OrthoDB" id="9815896at2"/>
<gene>
    <name evidence="12" type="ORF">SAMN04488112_12632</name>
</gene>
<keyword evidence="6" id="KW-0479">Metal-binding</keyword>
<keyword evidence="8" id="KW-0067">ATP-binding</keyword>
<evidence type="ECO:0000256" key="6">
    <source>
        <dbReference type="ARBA" id="ARBA00022723"/>
    </source>
</evidence>
<evidence type="ECO:0000256" key="10">
    <source>
        <dbReference type="ARBA" id="ARBA00032441"/>
    </source>
</evidence>
<dbReference type="GO" id="GO:0046872">
    <property type="term" value="F:metal ion binding"/>
    <property type="evidence" value="ECO:0007669"/>
    <property type="project" value="UniProtKB-KW"/>
</dbReference>
<keyword evidence="7" id="KW-0547">Nucleotide-binding</keyword>
<keyword evidence="4" id="KW-0963">Cytoplasm</keyword>
<evidence type="ECO:0000256" key="11">
    <source>
        <dbReference type="SAM" id="MobiDB-lite"/>
    </source>
</evidence>
<comment type="subcellular location">
    <subcellularLocation>
        <location evidence="1">Cytoplasm</location>
    </subcellularLocation>
</comment>
<reference evidence="12 13" key="1">
    <citation type="submission" date="2016-10" db="EMBL/GenBank/DDBJ databases">
        <authorList>
            <person name="de Groot N.N."/>
        </authorList>
    </citation>
    <scope>NUCLEOTIDE SEQUENCE [LARGE SCALE GENOMIC DNA]</scope>
    <source>
        <strain evidence="12 13">DSM 45514</strain>
    </source>
</reference>
<dbReference type="SUPFAM" id="SSF52540">
    <property type="entry name" value="P-loop containing nucleoside triphosphate hydrolases"/>
    <property type="match status" value="1"/>
</dbReference>
<evidence type="ECO:0000256" key="3">
    <source>
        <dbReference type="ARBA" id="ARBA00019010"/>
    </source>
</evidence>
<protein>
    <recommendedName>
        <fullName evidence="3">tRNA threonylcarbamoyladenosine biosynthesis protein TsaE</fullName>
    </recommendedName>
    <alternativeName>
        <fullName evidence="10">t(6)A37 threonylcarbamoyladenosine biosynthesis protein TsaE</fullName>
    </alternativeName>
</protein>
<organism evidence="12 13">
    <name type="scientific">Melghirimyces thermohalophilus</name>
    <dbReference type="NCBI Taxonomy" id="1236220"/>
    <lineage>
        <taxon>Bacteria</taxon>
        <taxon>Bacillati</taxon>
        <taxon>Bacillota</taxon>
        <taxon>Bacilli</taxon>
        <taxon>Bacillales</taxon>
        <taxon>Thermoactinomycetaceae</taxon>
        <taxon>Melghirimyces</taxon>
    </lineage>
</organism>
<evidence type="ECO:0000256" key="2">
    <source>
        <dbReference type="ARBA" id="ARBA00007599"/>
    </source>
</evidence>
<dbReference type="GO" id="GO:0005737">
    <property type="term" value="C:cytoplasm"/>
    <property type="evidence" value="ECO:0007669"/>
    <property type="project" value="UniProtKB-SubCell"/>
</dbReference>
<dbReference type="PANTHER" id="PTHR33540:SF2">
    <property type="entry name" value="TRNA THREONYLCARBAMOYLADENOSINE BIOSYNTHESIS PROTEIN TSAE"/>
    <property type="match status" value="1"/>
</dbReference>
<evidence type="ECO:0000256" key="4">
    <source>
        <dbReference type="ARBA" id="ARBA00022490"/>
    </source>
</evidence>
<evidence type="ECO:0000256" key="5">
    <source>
        <dbReference type="ARBA" id="ARBA00022694"/>
    </source>
</evidence>
<dbReference type="GO" id="GO:0005524">
    <property type="term" value="F:ATP binding"/>
    <property type="evidence" value="ECO:0007669"/>
    <property type="project" value="UniProtKB-KW"/>
</dbReference>
<dbReference type="Proteomes" id="UP000199387">
    <property type="component" value="Unassembled WGS sequence"/>
</dbReference>
<dbReference type="InterPro" id="IPR003442">
    <property type="entry name" value="T6A_TsaE"/>
</dbReference>
<keyword evidence="13" id="KW-1185">Reference proteome</keyword>
<dbReference type="STRING" id="1236220.SAMN04488112_12632"/>
<evidence type="ECO:0000256" key="1">
    <source>
        <dbReference type="ARBA" id="ARBA00004496"/>
    </source>
</evidence>
<dbReference type="GO" id="GO:0002949">
    <property type="term" value="P:tRNA threonylcarbamoyladenosine modification"/>
    <property type="evidence" value="ECO:0007669"/>
    <property type="project" value="InterPro"/>
</dbReference>
<proteinExistence type="inferred from homology"/>